<dbReference type="Pfam" id="PF07238">
    <property type="entry name" value="PilZ"/>
    <property type="match status" value="1"/>
</dbReference>
<dbReference type="Proteomes" id="UP000239504">
    <property type="component" value="Unassembled WGS sequence"/>
</dbReference>
<keyword evidence="4" id="KW-1185">Reference proteome</keyword>
<feature type="domain" description="PilZ" evidence="2">
    <location>
        <begin position="55"/>
        <end position="116"/>
    </location>
</feature>
<evidence type="ECO:0000313" key="3">
    <source>
        <dbReference type="EMBL" id="PQA86135.1"/>
    </source>
</evidence>
<feature type="region of interest" description="Disordered" evidence="1">
    <location>
        <begin position="112"/>
        <end position="134"/>
    </location>
</feature>
<dbReference type="AlphaFoldDB" id="A0A2S7K0U3"/>
<protein>
    <recommendedName>
        <fullName evidence="2">PilZ domain-containing protein</fullName>
    </recommendedName>
</protein>
<name>A0A2S7K0U3_9PROT</name>
<evidence type="ECO:0000259" key="2">
    <source>
        <dbReference type="Pfam" id="PF07238"/>
    </source>
</evidence>
<sequence>MAKNNNRIAERLAAIKNAAPKVTEARIPQLKKRWAPERDERGAVFKPGKIFLTKTDQLRCVIRNVSDGGAYVHLEGAYPLPPVVVLHFDQTGVVKKARVAWQKETEAGLAYVQDLTPGREGPDPHAGGSKAPPE</sequence>
<dbReference type="RefSeq" id="WP_104831347.1">
    <property type="nucleotide sequence ID" value="NZ_PJCH01000015.1"/>
</dbReference>
<accession>A0A2S7K0U3</accession>
<gene>
    <name evidence="3" type="ORF">CW354_17395</name>
</gene>
<dbReference type="GO" id="GO:0035438">
    <property type="term" value="F:cyclic-di-GMP binding"/>
    <property type="evidence" value="ECO:0007669"/>
    <property type="project" value="InterPro"/>
</dbReference>
<dbReference type="OrthoDB" id="7210926at2"/>
<comment type="caution">
    <text evidence="3">The sequence shown here is derived from an EMBL/GenBank/DDBJ whole genome shotgun (WGS) entry which is preliminary data.</text>
</comment>
<dbReference type="SUPFAM" id="SSF141371">
    <property type="entry name" value="PilZ domain-like"/>
    <property type="match status" value="1"/>
</dbReference>
<dbReference type="EMBL" id="PJCH01000015">
    <property type="protein sequence ID" value="PQA86135.1"/>
    <property type="molecule type" value="Genomic_DNA"/>
</dbReference>
<proteinExistence type="predicted"/>
<evidence type="ECO:0000313" key="4">
    <source>
        <dbReference type="Proteomes" id="UP000239504"/>
    </source>
</evidence>
<evidence type="ECO:0000256" key="1">
    <source>
        <dbReference type="SAM" id="MobiDB-lite"/>
    </source>
</evidence>
<dbReference type="InterPro" id="IPR009875">
    <property type="entry name" value="PilZ_domain"/>
</dbReference>
<reference evidence="3 4" key="1">
    <citation type="submission" date="2017-12" db="EMBL/GenBank/DDBJ databases">
        <authorList>
            <person name="Hurst M.R.H."/>
        </authorList>
    </citation>
    <scope>NUCLEOTIDE SEQUENCE [LARGE SCALE GENOMIC DNA]</scope>
    <source>
        <strain evidence="3 4">SY-3-19</strain>
    </source>
</reference>
<organism evidence="3 4">
    <name type="scientific">Hyphococcus luteus</name>
    <dbReference type="NCBI Taxonomy" id="2058213"/>
    <lineage>
        <taxon>Bacteria</taxon>
        <taxon>Pseudomonadati</taxon>
        <taxon>Pseudomonadota</taxon>
        <taxon>Alphaproteobacteria</taxon>
        <taxon>Parvularculales</taxon>
        <taxon>Parvularculaceae</taxon>
        <taxon>Hyphococcus</taxon>
    </lineage>
</organism>